<feature type="chain" id="PRO_5006618041" evidence="1">
    <location>
        <begin position="23"/>
        <end position="78"/>
    </location>
</feature>
<keyword evidence="1" id="KW-0732">Signal</keyword>
<feature type="signal peptide" evidence="1">
    <location>
        <begin position="1"/>
        <end position="22"/>
    </location>
</feature>
<evidence type="ECO:0000256" key="1">
    <source>
        <dbReference type="SAM" id="SignalP"/>
    </source>
</evidence>
<accession>A0A0S3SBS0</accession>
<organism evidence="2 3">
    <name type="scientific">Vigna angularis var. angularis</name>
    <dbReference type="NCBI Taxonomy" id="157739"/>
    <lineage>
        <taxon>Eukaryota</taxon>
        <taxon>Viridiplantae</taxon>
        <taxon>Streptophyta</taxon>
        <taxon>Embryophyta</taxon>
        <taxon>Tracheophyta</taxon>
        <taxon>Spermatophyta</taxon>
        <taxon>Magnoliopsida</taxon>
        <taxon>eudicotyledons</taxon>
        <taxon>Gunneridae</taxon>
        <taxon>Pentapetalae</taxon>
        <taxon>rosids</taxon>
        <taxon>fabids</taxon>
        <taxon>Fabales</taxon>
        <taxon>Fabaceae</taxon>
        <taxon>Papilionoideae</taxon>
        <taxon>50 kb inversion clade</taxon>
        <taxon>NPAAA clade</taxon>
        <taxon>indigoferoid/millettioid clade</taxon>
        <taxon>Phaseoleae</taxon>
        <taxon>Vigna</taxon>
    </lineage>
</organism>
<name>A0A0S3SBS0_PHAAN</name>
<reference evidence="2 3" key="1">
    <citation type="journal article" date="2015" name="Sci. Rep.">
        <title>The power of single molecule real-time sequencing technology in the de novo assembly of a eukaryotic genome.</title>
        <authorList>
            <person name="Sakai H."/>
            <person name="Naito K."/>
            <person name="Ogiso-Tanaka E."/>
            <person name="Takahashi Y."/>
            <person name="Iseki K."/>
            <person name="Muto C."/>
            <person name="Satou K."/>
            <person name="Teruya K."/>
            <person name="Shiroma A."/>
            <person name="Shimoji M."/>
            <person name="Hirano T."/>
            <person name="Itoh T."/>
            <person name="Kaga A."/>
            <person name="Tomooka N."/>
        </authorList>
    </citation>
    <scope>NUCLEOTIDE SEQUENCE [LARGE SCALE GENOMIC DNA]</scope>
    <source>
        <strain evidence="3">cv. Shumari</strain>
    </source>
</reference>
<dbReference type="AlphaFoldDB" id="A0A0S3SBS0"/>
<gene>
    <name evidence="2" type="primary">Vigan.06G152300</name>
    <name evidence="2" type="ORF">VIGAN_06152300</name>
</gene>
<evidence type="ECO:0000313" key="2">
    <source>
        <dbReference type="EMBL" id="BAT90303.1"/>
    </source>
</evidence>
<dbReference type="Proteomes" id="UP000291084">
    <property type="component" value="Chromosome 6"/>
</dbReference>
<dbReference type="EMBL" id="AP015039">
    <property type="protein sequence ID" value="BAT90303.1"/>
    <property type="molecule type" value="Genomic_DNA"/>
</dbReference>
<protein>
    <submittedName>
        <fullName evidence="2">Uncharacterized protein</fullName>
    </submittedName>
</protein>
<evidence type="ECO:0000313" key="3">
    <source>
        <dbReference type="Proteomes" id="UP000291084"/>
    </source>
</evidence>
<proteinExistence type="predicted"/>
<keyword evidence="3" id="KW-1185">Reference proteome</keyword>
<feature type="non-terminal residue" evidence="2">
    <location>
        <position position="1"/>
    </location>
</feature>
<sequence length="78" mass="8850">LHLYNLRLNLCFLGKLLWSTVSIRSPSINERWFLKATLASCCSSIGSKFSLSQILGYKAMSRKEPNSSCFQLLQVCFT</sequence>